<keyword evidence="1" id="KW-0472">Membrane</keyword>
<dbReference type="CTD" id="78777481"/>
<evidence type="ECO:0000256" key="1">
    <source>
        <dbReference type="SAM" id="Phobius"/>
    </source>
</evidence>
<feature type="transmembrane region" description="Helical" evidence="1">
    <location>
        <begin position="323"/>
        <end position="342"/>
    </location>
</feature>
<feature type="transmembrane region" description="Helical" evidence="1">
    <location>
        <begin position="71"/>
        <end position="90"/>
    </location>
</feature>
<dbReference type="Proteomes" id="UP000483820">
    <property type="component" value="Chromosome X"/>
</dbReference>
<organism evidence="2 3">
    <name type="scientific">Caenorhabditis remanei</name>
    <name type="common">Caenorhabditis vulgaris</name>
    <dbReference type="NCBI Taxonomy" id="31234"/>
    <lineage>
        <taxon>Eukaryota</taxon>
        <taxon>Metazoa</taxon>
        <taxon>Ecdysozoa</taxon>
        <taxon>Nematoda</taxon>
        <taxon>Chromadorea</taxon>
        <taxon>Rhabditida</taxon>
        <taxon>Rhabditina</taxon>
        <taxon>Rhabditomorpha</taxon>
        <taxon>Rhabditoidea</taxon>
        <taxon>Rhabditidae</taxon>
        <taxon>Peloderinae</taxon>
        <taxon>Caenorhabditis</taxon>
    </lineage>
</organism>
<feature type="transmembrane region" description="Helical" evidence="1">
    <location>
        <begin position="236"/>
        <end position="259"/>
    </location>
</feature>
<feature type="transmembrane region" description="Helical" evidence="1">
    <location>
        <begin position="450"/>
        <end position="472"/>
    </location>
</feature>
<dbReference type="EMBL" id="WUAV01000006">
    <property type="protein sequence ID" value="KAF1746130.1"/>
    <property type="molecule type" value="Genomic_DNA"/>
</dbReference>
<feature type="transmembrane region" description="Helical" evidence="1">
    <location>
        <begin position="484"/>
        <end position="505"/>
    </location>
</feature>
<evidence type="ECO:0000313" key="3">
    <source>
        <dbReference type="Proteomes" id="UP000483820"/>
    </source>
</evidence>
<evidence type="ECO:0000313" key="2">
    <source>
        <dbReference type="EMBL" id="KAF1746130.1"/>
    </source>
</evidence>
<accession>A0A6A5FU35</accession>
<keyword evidence="1" id="KW-0812">Transmembrane</keyword>
<feature type="transmembrane region" description="Helical" evidence="1">
    <location>
        <begin position="32"/>
        <end position="50"/>
    </location>
</feature>
<gene>
    <name evidence="2" type="ORF">GCK72_022583</name>
</gene>
<dbReference type="GeneID" id="78777481"/>
<feature type="transmembrane region" description="Helical" evidence="1">
    <location>
        <begin position="209"/>
        <end position="229"/>
    </location>
</feature>
<keyword evidence="1" id="KW-1133">Transmembrane helix</keyword>
<sequence>MQLVDKKCEKTAFFQNYNFFLLSPTTIFHHRFTQLLLITILLYSALKPLICLWRMAEHRHSINQWNRKDQILTGSVVVASALLITASFFIPGISWLSYGPQLHDANCLSIITQRNQHIEAFPIVGFAYGEYNIVSIVLMGWSLLLSLGYTKVLYTLATHKESPKKPRQALIAGGLFEIVFHGITVLAPVVVLIPLSVYFGMEIKIGEAFGVWIIVMAGLEATGSFLVVWKIMFNDLATLLPSLVNFVSIVLFLLFWYILFKTEKPKTIPQYKIIIHLTTAYNLFLMMETFVLSPSYHIKNNAFSIVFSSILLPDDSIPRFFLIQYWSLVSTKFTILLLKIIALEILITMSPKGYRLFIIFGVLTALTLIINGIFASCFWQPAETDIAGTIGAINTSQNWTTMLPLALIVITMAFLPYELYRLRLAKINREFAGFIPSSTKAEIRVYYRSIIAEMIVAVIFGYLPIIGVYILTLLGLGHEEMGRFYLNYSIGGSTVVESIPLIYFLRKQKGGSFVKFVVHIDKV</sequence>
<reference evidence="2 3" key="1">
    <citation type="submission" date="2019-12" db="EMBL/GenBank/DDBJ databases">
        <title>Chromosome-level assembly of the Caenorhabditis remanei genome.</title>
        <authorList>
            <person name="Teterina A.A."/>
            <person name="Willis J.H."/>
            <person name="Phillips P.C."/>
        </authorList>
    </citation>
    <scope>NUCLEOTIDE SEQUENCE [LARGE SCALE GENOMIC DNA]</scope>
    <source>
        <strain evidence="2 3">PX506</strain>
        <tissue evidence="2">Whole organism</tissue>
    </source>
</reference>
<feature type="transmembrane region" description="Helical" evidence="1">
    <location>
        <begin position="354"/>
        <end position="382"/>
    </location>
</feature>
<proteinExistence type="predicted"/>
<feature type="transmembrane region" description="Helical" evidence="1">
    <location>
        <begin position="169"/>
        <end position="197"/>
    </location>
</feature>
<dbReference type="AlphaFoldDB" id="A0A6A5FU35"/>
<dbReference type="RefSeq" id="XP_053578480.1">
    <property type="nucleotide sequence ID" value="XM_053734914.1"/>
</dbReference>
<protein>
    <submittedName>
        <fullName evidence="2">Uncharacterized protein</fullName>
    </submittedName>
</protein>
<comment type="caution">
    <text evidence="2">The sequence shown here is derived from an EMBL/GenBank/DDBJ whole genome shotgun (WGS) entry which is preliminary data.</text>
</comment>
<feature type="transmembrane region" description="Helical" evidence="1">
    <location>
        <begin position="402"/>
        <end position="420"/>
    </location>
</feature>
<dbReference type="KEGG" id="crq:GCK72_022583"/>
<name>A0A6A5FU35_CAERE</name>